<dbReference type="PANTHER" id="PTHR43643:SF3">
    <property type="entry name" value="HISTIDINOL-PHOSPHATE AMINOTRANSFERASE"/>
    <property type="match status" value="1"/>
</dbReference>
<dbReference type="EMBL" id="CDRZ01000259">
    <property type="protein sequence ID" value="CEO89804.1"/>
    <property type="molecule type" value="Genomic_DNA"/>
</dbReference>
<evidence type="ECO:0000256" key="4">
    <source>
        <dbReference type="ARBA" id="ARBA00022679"/>
    </source>
</evidence>
<dbReference type="InterPro" id="IPR004839">
    <property type="entry name" value="Aminotransferase_I/II_large"/>
</dbReference>
<evidence type="ECO:0000256" key="5">
    <source>
        <dbReference type="ARBA" id="ARBA00022898"/>
    </source>
</evidence>
<evidence type="ECO:0000256" key="1">
    <source>
        <dbReference type="ARBA" id="ARBA00001933"/>
    </source>
</evidence>
<feature type="domain" description="Aminotransferase class I/classII large" evidence="7">
    <location>
        <begin position="35"/>
        <end position="357"/>
    </location>
</feature>
<dbReference type="Pfam" id="PF09963">
    <property type="entry name" value="DUF2197"/>
    <property type="match status" value="1"/>
</dbReference>
<dbReference type="Pfam" id="PF00155">
    <property type="entry name" value="Aminotran_1_2"/>
    <property type="match status" value="1"/>
</dbReference>
<comment type="pathway">
    <text evidence="6">Amino-acid biosynthesis; L-histidine biosynthesis; L-histidine from 5-phospho-alpha-D-ribose 1-diphosphate: step 7/9.</text>
</comment>
<proteinExistence type="inferred from homology"/>
<keyword evidence="6" id="KW-0028">Amino-acid biosynthesis</keyword>
<feature type="modified residue" description="N6-(pyridoxal phosphate)lysine" evidence="6">
    <location>
        <position position="227"/>
    </location>
</feature>
<keyword evidence="6" id="KW-0368">Histidine biosynthesis</keyword>
<dbReference type="HAMAP" id="MF_01023">
    <property type="entry name" value="HisC_aminotrans_2"/>
    <property type="match status" value="1"/>
</dbReference>
<dbReference type="NCBIfam" id="TIGR01141">
    <property type="entry name" value="hisC"/>
    <property type="match status" value="1"/>
</dbReference>
<dbReference type="GO" id="GO:0000105">
    <property type="term" value="P:L-histidine biosynthetic process"/>
    <property type="evidence" value="ECO:0007669"/>
    <property type="project" value="UniProtKB-UniRule"/>
</dbReference>
<dbReference type="Gene3D" id="3.90.1150.10">
    <property type="entry name" value="Aspartate Aminotransferase, domain 1"/>
    <property type="match status" value="1"/>
</dbReference>
<accession>A0A0B7MGQ6</accession>
<keyword evidence="5 6" id="KW-0663">Pyridoxal phosphate</keyword>
<dbReference type="RefSeq" id="WP_084711148.1">
    <property type="nucleotide sequence ID" value="NZ_CDRZ01000259.1"/>
</dbReference>
<dbReference type="SUPFAM" id="SSF53383">
    <property type="entry name" value="PLP-dependent transferases"/>
    <property type="match status" value="1"/>
</dbReference>
<dbReference type="CDD" id="cd00609">
    <property type="entry name" value="AAT_like"/>
    <property type="match status" value="1"/>
</dbReference>
<dbReference type="PANTHER" id="PTHR43643">
    <property type="entry name" value="HISTIDINOL-PHOSPHATE AMINOTRANSFERASE 2"/>
    <property type="match status" value="1"/>
</dbReference>
<dbReference type="InterPro" id="IPR015421">
    <property type="entry name" value="PyrdxlP-dep_Trfase_major"/>
</dbReference>
<evidence type="ECO:0000259" key="7">
    <source>
        <dbReference type="Pfam" id="PF00155"/>
    </source>
</evidence>
<dbReference type="AlphaFoldDB" id="A0A0B7MGQ6"/>
<dbReference type="InterPro" id="IPR019241">
    <property type="entry name" value="DUF2197"/>
</dbReference>
<gene>
    <name evidence="6 8" type="primary">hisC</name>
    <name evidence="8" type="ORF">SSCH_600024</name>
</gene>
<evidence type="ECO:0000256" key="3">
    <source>
        <dbReference type="ARBA" id="ARBA00022576"/>
    </source>
</evidence>
<dbReference type="InterPro" id="IPR015422">
    <property type="entry name" value="PyrdxlP-dep_Trfase_small"/>
</dbReference>
<keyword evidence="4 6" id="KW-0808">Transferase</keyword>
<dbReference type="UniPathway" id="UPA00031">
    <property type="reaction ID" value="UER00012"/>
</dbReference>
<evidence type="ECO:0000313" key="8">
    <source>
        <dbReference type="EMBL" id="CEO89804.1"/>
    </source>
</evidence>
<comment type="catalytic activity">
    <reaction evidence="6">
        <text>L-histidinol phosphate + 2-oxoglutarate = 3-(imidazol-4-yl)-2-oxopropyl phosphate + L-glutamate</text>
        <dbReference type="Rhea" id="RHEA:23744"/>
        <dbReference type="ChEBI" id="CHEBI:16810"/>
        <dbReference type="ChEBI" id="CHEBI:29985"/>
        <dbReference type="ChEBI" id="CHEBI:57766"/>
        <dbReference type="ChEBI" id="CHEBI:57980"/>
        <dbReference type="EC" id="2.6.1.9"/>
    </reaction>
</comment>
<dbReference type="InterPro" id="IPR015424">
    <property type="entry name" value="PyrdxlP-dep_Trfase"/>
</dbReference>
<comment type="similarity">
    <text evidence="6">Belongs to the class-II pyridoxal-phosphate-dependent aminotransferase family. Histidinol-phosphate aminotransferase subfamily.</text>
</comment>
<keyword evidence="9" id="KW-1185">Reference proteome</keyword>
<keyword evidence="3 6" id="KW-0032">Aminotransferase</keyword>
<evidence type="ECO:0000256" key="2">
    <source>
        <dbReference type="ARBA" id="ARBA00011738"/>
    </source>
</evidence>
<comment type="cofactor">
    <cofactor evidence="1 6">
        <name>pyridoxal 5'-phosphate</name>
        <dbReference type="ChEBI" id="CHEBI:597326"/>
    </cofactor>
</comment>
<organism evidence="8 9">
    <name type="scientific">Syntrophaceticus schinkii</name>
    <dbReference type="NCBI Taxonomy" id="499207"/>
    <lineage>
        <taxon>Bacteria</taxon>
        <taxon>Bacillati</taxon>
        <taxon>Bacillota</taxon>
        <taxon>Clostridia</taxon>
        <taxon>Thermoanaerobacterales</taxon>
        <taxon>Thermoanaerobacterales Family III. Incertae Sedis</taxon>
        <taxon>Syntrophaceticus</taxon>
    </lineage>
</organism>
<dbReference type="Proteomes" id="UP000046155">
    <property type="component" value="Unassembled WGS sequence"/>
</dbReference>
<dbReference type="EC" id="2.6.1.9" evidence="6"/>
<dbReference type="GO" id="GO:0030170">
    <property type="term" value="F:pyridoxal phosphate binding"/>
    <property type="evidence" value="ECO:0007669"/>
    <property type="project" value="InterPro"/>
</dbReference>
<dbReference type="OrthoDB" id="9813612at2"/>
<evidence type="ECO:0000313" key="9">
    <source>
        <dbReference type="Proteomes" id="UP000046155"/>
    </source>
</evidence>
<sequence>MRKIEELGRPAILTLDPYVPGKPIEEVEREFGITGVIKMASNENPLGPSPAVIEALKAAAPRVFNYPDSNCYYLKREMASFYSLSEDHFIFGNGADEIIKMIGEAFLNPGDEVIHAWPTFSEYIFASKLMGAKPCSVPVGENFKHDLKKIAERVGSNTKLIFICNPNNPTGTIISRQEMQEFFEKIPSDIVVVVDEAYYEYVTDPQCSSAVELVDKNRVIVLRTFSKIYGLAGLRIGCGIASPDLISLINRVREPFNVNLMAQEAAVAALKDQAHVSQSKELVIDGKVYLYGEFERLGLGYIPSETNFIFVDIKRDSKEVFTALLKEGVIVRTGDIFDRPNYIRVTVGTPEQNKRFIICLEKVHGRIGDNGVTSERRKTLEVRCALCGKKEIITDVHKDFERLEKNPKTTYFCEMCLSRVQYEAVEYNKPKKPI</sequence>
<dbReference type="InterPro" id="IPR005861">
    <property type="entry name" value="HisP_aminotrans"/>
</dbReference>
<dbReference type="InterPro" id="IPR050106">
    <property type="entry name" value="HistidinolP_aminotransfase"/>
</dbReference>
<protein>
    <recommendedName>
        <fullName evidence="6">Histidinol-phosphate aminotransferase</fullName>
        <ecNumber evidence="6">2.6.1.9</ecNumber>
    </recommendedName>
    <alternativeName>
        <fullName evidence="6">Imidazole acetol-phosphate transaminase</fullName>
    </alternativeName>
</protein>
<name>A0A0B7MGQ6_9FIRM</name>
<reference evidence="9" key="1">
    <citation type="submission" date="2015-01" db="EMBL/GenBank/DDBJ databases">
        <authorList>
            <person name="Manzoor Shahid"/>
            <person name="Zubair Saima"/>
        </authorList>
    </citation>
    <scope>NUCLEOTIDE SEQUENCE [LARGE SCALE GENOMIC DNA]</scope>
    <source>
        <strain evidence="9">Sp3</strain>
    </source>
</reference>
<dbReference type="Gene3D" id="3.40.640.10">
    <property type="entry name" value="Type I PLP-dependent aspartate aminotransferase-like (Major domain)"/>
    <property type="match status" value="1"/>
</dbReference>
<dbReference type="GO" id="GO:0004400">
    <property type="term" value="F:histidinol-phosphate transaminase activity"/>
    <property type="evidence" value="ECO:0007669"/>
    <property type="project" value="UniProtKB-UniRule"/>
</dbReference>
<comment type="subunit">
    <text evidence="2 6">Homodimer.</text>
</comment>
<evidence type="ECO:0000256" key="6">
    <source>
        <dbReference type="HAMAP-Rule" id="MF_01023"/>
    </source>
</evidence>